<keyword evidence="2" id="KW-1185">Reference proteome</keyword>
<name>A0ABW3PWH0_9BACL</name>
<organism evidence="1 2">
    <name type="scientific">Paenibacillus provencensis</name>
    <dbReference type="NCBI Taxonomy" id="441151"/>
    <lineage>
        <taxon>Bacteria</taxon>
        <taxon>Bacillati</taxon>
        <taxon>Bacillota</taxon>
        <taxon>Bacilli</taxon>
        <taxon>Bacillales</taxon>
        <taxon>Paenibacillaceae</taxon>
        <taxon>Paenibacillus</taxon>
    </lineage>
</organism>
<comment type="caution">
    <text evidence="1">The sequence shown here is derived from an EMBL/GenBank/DDBJ whole genome shotgun (WGS) entry which is preliminary data.</text>
</comment>
<gene>
    <name evidence="1" type="ORF">ACFQ3J_26905</name>
</gene>
<evidence type="ECO:0000313" key="2">
    <source>
        <dbReference type="Proteomes" id="UP001597169"/>
    </source>
</evidence>
<sequence length="308" mass="36401">MGGKKRRQHYVWRHYLTAWENENGRLYCLRDNKIFPASARDVANIRDFYRLNELTTFDIELITTVFIEHLGPPEVQKVNKDWIIYFNRIFEIKRTLEQKRKSSEEVKALFDLEINNIEEELHNRIEDTGKPYLESLRKGDASFYQDEQGKAEFNEFICTQYFRTNVIKESFLRSMKFIPGNWSDFDPERIWNVLKYVFSTNLGHQMSLPNNNFVCIILKNNTPTPFITGDQPVINTKADYNNLEQTNELELYYPVSAKIALLLLQSSKKWDDSIDIEEGEVQRYNDLIFKGSKKQVYANEVAVLNCFN</sequence>
<proteinExistence type="predicted"/>
<dbReference type="RefSeq" id="WP_090727673.1">
    <property type="nucleotide sequence ID" value="NZ_JBHTKX010000015.1"/>
</dbReference>
<protein>
    <submittedName>
        <fullName evidence="1">DUF4238 domain-containing protein</fullName>
    </submittedName>
</protein>
<evidence type="ECO:0000313" key="1">
    <source>
        <dbReference type="EMBL" id="MFD1131739.1"/>
    </source>
</evidence>
<reference evidence="2" key="1">
    <citation type="journal article" date="2019" name="Int. J. Syst. Evol. Microbiol.">
        <title>The Global Catalogue of Microorganisms (GCM) 10K type strain sequencing project: providing services to taxonomists for standard genome sequencing and annotation.</title>
        <authorList>
            <consortium name="The Broad Institute Genomics Platform"/>
            <consortium name="The Broad Institute Genome Sequencing Center for Infectious Disease"/>
            <person name="Wu L."/>
            <person name="Ma J."/>
        </authorList>
    </citation>
    <scope>NUCLEOTIDE SEQUENCE [LARGE SCALE GENOMIC DNA]</scope>
    <source>
        <strain evidence="2">CCUG 53519</strain>
    </source>
</reference>
<dbReference type="Pfam" id="PF14022">
    <property type="entry name" value="DUF4238"/>
    <property type="match status" value="1"/>
</dbReference>
<dbReference type="InterPro" id="IPR025332">
    <property type="entry name" value="DUF4238"/>
</dbReference>
<accession>A0ABW3PWH0</accession>
<dbReference type="Proteomes" id="UP001597169">
    <property type="component" value="Unassembled WGS sequence"/>
</dbReference>
<dbReference type="EMBL" id="JBHTKX010000015">
    <property type="protein sequence ID" value="MFD1131739.1"/>
    <property type="molecule type" value="Genomic_DNA"/>
</dbReference>